<keyword evidence="2" id="KW-1185">Reference proteome</keyword>
<gene>
    <name evidence="1" type="ORF">FWILDA_LOCUS16487</name>
</gene>
<evidence type="ECO:0000313" key="1">
    <source>
        <dbReference type="EMBL" id="CAI2194261.1"/>
    </source>
</evidence>
<evidence type="ECO:0000313" key="2">
    <source>
        <dbReference type="Proteomes" id="UP001153678"/>
    </source>
</evidence>
<dbReference type="Gene3D" id="3.60.10.10">
    <property type="entry name" value="Endonuclease/exonuclease/phosphatase"/>
    <property type="match status" value="1"/>
</dbReference>
<dbReference type="Proteomes" id="UP001153678">
    <property type="component" value="Unassembled WGS sequence"/>
</dbReference>
<organism evidence="1 2">
    <name type="scientific">Funneliformis geosporum</name>
    <dbReference type="NCBI Taxonomy" id="1117311"/>
    <lineage>
        <taxon>Eukaryota</taxon>
        <taxon>Fungi</taxon>
        <taxon>Fungi incertae sedis</taxon>
        <taxon>Mucoromycota</taxon>
        <taxon>Glomeromycotina</taxon>
        <taxon>Glomeromycetes</taxon>
        <taxon>Glomerales</taxon>
        <taxon>Glomeraceae</taxon>
        <taxon>Funneliformis</taxon>
    </lineage>
</organism>
<feature type="non-terminal residue" evidence="1">
    <location>
        <position position="1"/>
    </location>
</feature>
<reference evidence="1" key="1">
    <citation type="submission" date="2022-08" db="EMBL/GenBank/DDBJ databases">
        <authorList>
            <person name="Kallberg Y."/>
            <person name="Tangrot J."/>
            <person name="Rosling A."/>
        </authorList>
    </citation>
    <scope>NUCLEOTIDE SEQUENCE</scope>
    <source>
        <strain evidence="1">Wild A</strain>
    </source>
</reference>
<dbReference type="EMBL" id="CAMKVN010010643">
    <property type="protein sequence ID" value="CAI2194261.1"/>
    <property type="molecule type" value="Genomic_DNA"/>
</dbReference>
<sequence length="84" mass="9866">KYDHSRSNYPTHHSLLSKSQIDYIWSSAKVVSNFTCCEVLDVDPILSDYSLVIFSVENFLDIRNNKRNIPSKKIYDYDKMTDDK</sequence>
<comment type="caution">
    <text evidence="1">The sequence shown here is derived from an EMBL/GenBank/DDBJ whole genome shotgun (WGS) entry which is preliminary data.</text>
</comment>
<dbReference type="AlphaFoldDB" id="A0A9W4T743"/>
<dbReference type="InterPro" id="IPR036691">
    <property type="entry name" value="Endo/exonu/phosph_ase_sf"/>
</dbReference>
<protein>
    <submittedName>
        <fullName evidence="1">3828_t:CDS:1</fullName>
    </submittedName>
</protein>
<proteinExistence type="predicted"/>
<accession>A0A9W4T743</accession>
<name>A0A9W4T743_9GLOM</name>